<dbReference type="InterPro" id="IPR004401">
    <property type="entry name" value="YbaB/EbfC"/>
</dbReference>
<evidence type="ECO:0008006" key="3">
    <source>
        <dbReference type="Google" id="ProtNLM"/>
    </source>
</evidence>
<evidence type="ECO:0000313" key="1">
    <source>
        <dbReference type="EMBL" id="OGK14956.1"/>
    </source>
</evidence>
<dbReference type="EMBL" id="MFZF01000038">
    <property type="protein sequence ID" value="OGK14956.1"/>
    <property type="molecule type" value="Genomic_DNA"/>
</dbReference>
<dbReference type="GO" id="GO:0003677">
    <property type="term" value="F:DNA binding"/>
    <property type="evidence" value="ECO:0007669"/>
    <property type="project" value="InterPro"/>
</dbReference>
<dbReference type="InterPro" id="IPR036894">
    <property type="entry name" value="YbaB-like_sf"/>
</dbReference>
<comment type="caution">
    <text evidence="1">The sequence shown here is derived from an EMBL/GenBank/DDBJ whole genome shotgun (WGS) entry which is preliminary data.</text>
</comment>
<dbReference type="SUPFAM" id="SSF82607">
    <property type="entry name" value="YbaB-like"/>
    <property type="match status" value="1"/>
</dbReference>
<dbReference type="Pfam" id="PF02575">
    <property type="entry name" value="YbaB_DNA_bd"/>
    <property type="match status" value="1"/>
</dbReference>
<accession>A0A1F7G7Z6</accession>
<organism evidence="1 2">
    <name type="scientific">Candidatus Roizmanbacteria bacterium RIFCSPHIGHO2_01_FULL_39_12b</name>
    <dbReference type="NCBI Taxonomy" id="1802030"/>
    <lineage>
        <taxon>Bacteria</taxon>
        <taxon>Candidatus Roizmaniibacteriota</taxon>
    </lineage>
</organism>
<dbReference type="AlphaFoldDB" id="A0A1F7G7Z6"/>
<name>A0A1F7G7Z6_9BACT</name>
<protein>
    <recommendedName>
        <fullName evidence="3">Nucleoid-associated protein, YbaB/EbfC family</fullName>
    </recommendedName>
</protein>
<evidence type="ECO:0000313" key="2">
    <source>
        <dbReference type="Proteomes" id="UP000178372"/>
    </source>
</evidence>
<proteinExistence type="predicted"/>
<reference evidence="1 2" key="1">
    <citation type="journal article" date="2016" name="Nat. Commun.">
        <title>Thousands of microbial genomes shed light on interconnected biogeochemical processes in an aquifer system.</title>
        <authorList>
            <person name="Anantharaman K."/>
            <person name="Brown C.T."/>
            <person name="Hug L.A."/>
            <person name="Sharon I."/>
            <person name="Castelle C.J."/>
            <person name="Probst A.J."/>
            <person name="Thomas B.C."/>
            <person name="Singh A."/>
            <person name="Wilkins M.J."/>
            <person name="Karaoz U."/>
            <person name="Brodie E.L."/>
            <person name="Williams K.H."/>
            <person name="Hubbard S.S."/>
            <person name="Banfield J.F."/>
        </authorList>
    </citation>
    <scope>NUCLEOTIDE SEQUENCE [LARGE SCALE GENOMIC DNA]</scope>
</reference>
<dbReference type="Proteomes" id="UP000178372">
    <property type="component" value="Unassembled WGS sequence"/>
</dbReference>
<gene>
    <name evidence="1" type="ORF">A2690_04640</name>
</gene>
<dbReference type="Gene3D" id="3.30.1310.10">
    <property type="entry name" value="Nucleoid-associated protein YbaB-like domain"/>
    <property type="match status" value="1"/>
</dbReference>
<sequence length="91" mass="10153">MFNPLKNLRDLTNLQQQAQKMQAALSQERVTKEHAGVTVVLTGDQQVERVIIDGVDENRVAEAINLAIKDTQRLAATKLLELSSQQEGQQQ</sequence>